<evidence type="ECO:0000259" key="7">
    <source>
        <dbReference type="Pfam" id="PF04376"/>
    </source>
</evidence>
<evidence type="ECO:0000256" key="3">
    <source>
        <dbReference type="ARBA" id="ARBA00022786"/>
    </source>
</evidence>
<comment type="catalytic activity">
    <reaction evidence="5">
        <text>an N-terminal L-alpha-aminoacyl-[protein] + L-arginyl-tRNA(Arg) = an N-terminal L-arginyl-L-aminoacyl-[protein] + tRNA(Arg) + H(+)</text>
        <dbReference type="Rhea" id="RHEA:10208"/>
        <dbReference type="Rhea" id="RHEA-COMP:9658"/>
        <dbReference type="Rhea" id="RHEA-COMP:9673"/>
        <dbReference type="Rhea" id="RHEA-COMP:10636"/>
        <dbReference type="Rhea" id="RHEA-COMP:10638"/>
        <dbReference type="ChEBI" id="CHEBI:15378"/>
        <dbReference type="ChEBI" id="CHEBI:78442"/>
        <dbReference type="ChEBI" id="CHEBI:78513"/>
        <dbReference type="ChEBI" id="CHEBI:78597"/>
        <dbReference type="ChEBI" id="CHEBI:83562"/>
        <dbReference type="EC" id="2.3.2.8"/>
    </reaction>
</comment>
<gene>
    <name evidence="9" type="ORF">DCAR_028567</name>
</gene>
<dbReference type="InterPro" id="IPR016181">
    <property type="entry name" value="Acyl_CoA_acyltransferase"/>
</dbReference>
<protein>
    <recommendedName>
        <fullName evidence="5">Arginyl-tRNA--protein transferase</fullName>
        <ecNumber evidence="5">2.3.2.8</ecNumber>
    </recommendedName>
</protein>
<feature type="domain" description="N-end rule aminoacyl transferase C-terminal" evidence="8">
    <location>
        <begin position="301"/>
        <end position="442"/>
    </location>
</feature>
<dbReference type="InterPro" id="IPR017137">
    <property type="entry name" value="Arg-tRNA-P_Trfase_1_euk"/>
</dbReference>
<dbReference type="GO" id="GO:0004057">
    <property type="term" value="F:arginyl-tRNA--protein transferase activity"/>
    <property type="evidence" value="ECO:0007669"/>
    <property type="project" value="UniProtKB-EC"/>
</dbReference>
<dbReference type="AlphaFoldDB" id="A0A175YLJ0"/>
<dbReference type="InterPro" id="IPR030700">
    <property type="entry name" value="N-end_Aminoacyl_Trfase"/>
</dbReference>
<sequence length="592" mass="67261">MITLILKHVLYLNLLDRGWRRSGCYLYRPEMDKTCCPQYTIRLKASDFVPSKEQQRVSKQMQRFLDGNFEVKESQKSLDNPYTSNNLSSLVQSSTIASAGQESLKPNTEEKNQDVELLSFLSDQINCAARACIERGEFPLDILLPKPSVKKVSQGKKKLLAEGSEDLLYSSNISFLIKAALVRRDRRHDMKGSGGSKQENEELINTELTSQAIAEKLVTYLNNLADTSGLSARACNGHINFYATTKQARSDEVVDVAMVRKESRGESVDEGSSMKKVSGGTLGKRKRLEIILKRSCFDPKEYELYRKYQINVHNDAPDHVSESSYMKFLVDSPLVYVPSNGDDTVPQCGFGSFHQQYVIDGRLVAVGVIDILPKCLSSKYLFWDPEYASLSLGKYSALQEISCVRENQAHCRSLQYYYMGYYIHSCNKMRYKAAYRPSELLCPLRYLWFPFEIAKPWLDKKRYVILSDLHNLQAVESSTPKLSSSQLEPPHDNSFQEENNDVPFDEDEEMSEVDSEDSEDESDPETNDLALPEFEDPNVGDVLIGLKGSRLRYQDIHHALAPNQRSHLVTKLRMYKEAVGEKLSKQMVLSLG</sequence>
<dbReference type="STRING" id="79200.A0A175YLJ0"/>
<reference evidence="9" key="1">
    <citation type="journal article" date="2016" name="Nat. Genet.">
        <title>A high-quality carrot genome assembly provides new insights into carotenoid accumulation and asterid genome evolution.</title>
        <authorList>
            <person name="Iorizzo M."/>
            <person name="Ellison S."/>
            <person name="Senalik D."/>
            <person name="Zeng P."/>
            <person name="Satapoomin P."/>
            <person name="Huang J."/>
            <person name="Bowman M."/>
            <person name="Iovene M."/>
            <person name="Sanseverino W."/>
            <person name="Cavagnaro P."/>
            <person name="Yildiz M."/>
            <person name="Macko-Podgorni A."/>
            <person name="Moranska E."/>
            <person name="Grzebelus E."/>
            <person name="Grzebelus D."/>
            <person name="Ashrafi H."/>
            <person name="Zheng Z."/>
            <person name="Cheng S."/>
            <person name="Spooner D."/>
            <person name="Van Deynze A."/>
            <person name="Simon P."/>
        </authorList>
    </citation>
    <scope>NUCLEOTIDE SEQUENCE [LARGE SCALE GENOMIC DNA]</scope>
    <source>
        <tissue evidence="9">Leaf</tissue>
    </source>
</reference>
<evidence type="ECO:0000256" key="1">
    <source>
        <dbReference type="ARBA" id="ARBA00009991"/>
    </source>
</evidence>
<dbReference type="EMBL" id="LNRQ01000008">
    <property type="protein sequence ID" value="KZM84011.1"/>
    <property type="molecule type" value="Genomic_DNA"/>
</dbReference>
<keyword evidence="3 5" id="KW-0833">Ubl conjugation pathway</keyword>
<feature type="domain" description="N-end aminoacyl transferase N-terminal" evidence="7">
    <location>
        <begin position="10"/>
        <end position="56"/>
    </location>
</feature>
<evidence type="ECO:0000259" key="8">
    <source>
        <dbReference type="Pfam" id="PF04377"/>
    </source>
</evidence>
<evidence type="ECO:0000256" key="5">
    <source>
        <dbReference type="PIRNR" id="PIRNR037207"/>
    </source>
</evidence>
<dbReference type="Gramene" id="KZM84011">
    <property type="protein sequence ID" value="KZM84011"/>
    <property type="gene ID" value="DCAR_028567"/>
</dbReference>
<keyword evidence="2 5" id="KW-0808">Transferase</keyword>
<dbReference type="PANTHER" id="PTHR21367">
    <property type="entry name" value="ARGININE-TRNA-PROTEIN TRANSFERASE 1"/>
    <property type="match status" value="1"/>
</dbReference>
<feature type="compositionally biased region" description="Acidic residues" evidence="6">
    <location>
        <begin position="498"/>
        <end position="526"/>
    </location>
</feature>
<evidence type="ECO:0000256" key="2">
    <source>
        <dbReference type="ARBA" id="ARBA00022679"/>
    </source>
</evidence>
<dbReference type="PIRSF" id="PIRSF037207">
    <property type="entry name" value="ATE1_euk"/>
    <property type="match status" value="1"/>
</dbReference>
<comment type="caution">
    <text evidence="9">The sequence shown here is derived from an EMBL/GenBank/DDBJ whole genome shotgun (WGS) entry which is preliminary data.</text>
</comment>
<proteinExistence type="inferred from homology"/>
<organism evidence="9">
    <name type="scientific">Daucus carota subsp. sativus</name>
    <name type="common">Carrot</name>
    <dbReference type="NCBI Taxonomy" id="79200"/>
    <lineage>
        <taxon>Eukaryota</taxon>
        <taxon>Viridiplantae</taxon>
        <taxon>Streptophyta</taxon>
        <taxon>Embryophyta</taxon>
        <taxon>Tracheophyta</taxon>
        <taxon>Spermatophyta</taxon>
        <taxon>Magnoliopsida</taxon>
        <taxon>eudicotyledons</taxon>
        <taxon>Gunneridae</taxon>
        <taxon>Pentapetalae</taxon>
        <taxon>asterids</taxon>
        <taxon>campanulids</taxon>
        <taxon>Apiales</taxon>
        <taxon>Apiaceae</taxon>
        <taxon>Apioideae</taxon>
        <taxon>Scandiceae</taxon>
        <taxon>Daucinae</taxon>
        <taxon>Daucus</taxon>
        <taxon>Daucus sect. Daucus</taxon>
    </lineage>
</organism>
<dbReference type="Pfam" id="PF04376">
    <property type="entry name" value="ATE_N"/>
    <property type="match status" value="1"/>
</dbReference>
<dbReference type="InterPro" id="IPR007472">
    <property type="entry name" value="N-end_Aminoacyl_Trfase_C"/>
</dbReference>
<feature type="region of interest" description="Disordered" evidence="6">
    <location>
        <begin position="479"/>
        <end position="534"/>
    </location>
</feature>
<dbReference type="Pfam" id="PF04377">
    <property type="entry name" value="ATE_C"/>
    <property type="match status" value="1"/>
</dbReference>
<evidence type="ECO:0000313" key="9">
    <source>
        <dbReference type="EMBL" id="KZM84011.1"/>
    </source>
</evidence>
<dbReference type="PANTHER" id="PTHR21367:SF1">
    <property type="entry name" value="ARGINYL-TRNA--PROTEIN TRANSFERASE 1"/>
    <property type="match status" value="1"/>
</dbReference>
<evidence type="ECO:0000256" key="6">
    <source>
        <dbReference type="SAM" id="MobiDB-lite"/>
    </source>
</evidence>
<dbReference type="SUPFAM" id="SSF55729">
    <property type="entry name" value="Acyl-CoA N-acyltransferases (Nat)"/>
    <property type="match status" value="1"/>
</dbReference>
<comment type="function">
    <text evidence="5">Involved in the post-translational conjugation of arginine to the N-terminal aspartate or glutamate of a protein. This arginylation is required for degradation of the protein via the ubiquitin pathway.</text>
</comment>
<keyword evidence="4 5" id="KW-0012">Acyltransferase</keyword>
<dbReference type="EC" id="2.3.2.8" evidence="5"/>
<accession>A0A175YLJ0</accession>
<dbReference type="OMA" id="SDRMVYS"/>
<evidence type="ECO:0000256" key="4">
    <source>
        <dbReference type="ARBA" id="ARBA00023315"/>
    </source>
</evidence>
<comment type="similarity">
    <text evidence="1 5">Belongs to the R-transferase family.</text>
</comment>
<dbReference type="GO" id="GO:0005737">
    <property type="term" value="C:cytoplasm"/>
    <property type="evidence" value="ECO:0007669"/>
    <property type="project" value="TreeGrafter"/>
</dbReference>
<name>A0A175YLJ0_DAUCS</name>
<dbReference type="InterPro" id="IPR007471">
    <property type="entry name" value="N-end_Aminoacyl_Trfase_N"/>
</dbReference>